<dbReference type="Gene3D" id="1.50.40.10">
    <property type="entry name" value="Mitochondrial carrier domain"/>
    <property type="match status" value="1"/>
</dbReference>
<evidence type="ECO:0008006" key="6">
    <source>
        <dbReference type="Google" id="ProtNLM"/>
    </source>
</evidence>
<evidence type="ECO:0000256" key="3">
    <source>
        <dbReference type="ARBA" id="ARBA00023136"/>
    </source>
</evidence>
<name>A0AAV8A371_9EUKA</name>
<reference evidence="4" key="1">
    <citation type="submission" date="2022-08" db="EMBL/GenBank/DDBJ databases">
        <title>Novel sulphate-reducing endosymbionts in the free-living metamonad Anaeramoeba.</title>
        <authorList>
            <person name="Jerlstrom-Hultqvist J."/>
            <person name="Cepicka I."/>
            <person name="Gallot-Lavallee L."/>
            <person name="Salas-Leiva D."/>
            <person name="Curtis B.A."/>
            <person name="Zahonova K."/>
            <person name="Pipaliya S."/>
            <person name="Dacks J."/>
            <person name="Roger A.J."/>
        </authorList>
    </citation>
    <scope>NUCLEOTIDE SEQUENCE</scope>
    <source>
        <strain evidence="4">Busselton2</strain>
    </source>
</reference>
<protein>
    <recommendedName>
        <fullName evidence="6">Mitochondrial carrier protein</fullName>
    </recommendedName>
</protein>
<evidence type="ECO:0000256" key="2">
    <source>
        <dbReference type="ARBA" id="ARBA00022692"/>
    </source>
</evidence>
<dbReference type="InterPro" id="IPR023395">
    <property type="entry name" value="MCP_dom_sf"/>
</dbReference>
<evidence type="ECO:0000256" key="1">
    <source>
        <dbReference type="ARBA" id="ARBA00004370"/>
    </source>
</evidence>
<dbReference type="AlphaFoldDB" id="A0AAV8A371"/>
<dbReference type="Proteomes" id="UP001146793">
    <property type="component" value="Unassembled WGS sequence"/>
</dbReference>
<accession>A0AAV8A371</accession>
<dbReference type="SUPFAM" id="SSF103506">
    <property type="entry name" value="Mitochondrial carrier"/>
    <property type="match status" value="1"/>
</dbReference>
<gene>
    <name evidence="4" type="ORF">M0812_07422</name>
</gene>
<proteinExistence type="predicted"/>
<comment type="caution">
    <text evidence="4">The sequence shown here is derived from an EMBL/GenBank/DDBJ whole genome shotgun (WGS) entry which is preliminary data.</text>
</comment>
<sequence length="273" mass="30955">MQTQLKNKENAPYKPCIVFKNAYIYLGGGFASVLSARFADPLIGKLPSIFGNGALFWKSAYTQLISDNVKEKLRKEMHVKEYPENAWKMGIVAGTTIGVIKPIVTTFWNNLKKYHKEQTQSEPTTFGPYSSLFSMCKEKGITSFFEGYAKESFTTLAYTIPYNGIKEYNNYWMKKKWLPQGADLLNDFWVSFVIGSVSATQAVLVSKPLELTLKSLCCDKDKIDPNTIAKKTLEDIKKKGPKTGIKVFLWSNAKRQLPNIDRVLQEKFAALKK</sequence>
<keyword evidence="3" id="KW-0472">Membrane</keyword>
<evidence type="ECO:0000313" key="4">
    <source>
        <dbReference type="EMBL" id="KAJ3447197.1"/>
    </source>
</evidence>
<keyword evidence="2" id="KW-0812">Transmembrane</keyword>
<comment type="subcellular location">
    <subcellularLocation>
        <location evidence="1">Membrane</location>
    </subcellularLocation>
</comment>
<evidence type="ECO:0000313" key="5">
    <source>
        <dbReference type="Proteomes" id="UP001146793"/>
    </source>
</evidence>
<organism evidence="4 5">
    <name type="scientific">Anaeramoeba flamelloides</name>
    <dbReference type="NCBI Taxonomy" id="1746091"/>
    <lineage>
        <taxon>Eukaryota</taxon>
        <taxon>Metamonada</taxon>
        <taxon>Anaeramoebidae</taxon>
        <taxon>Anaeramoeba</taxon>
    </lineage>
</organism>
<dbReference type="EMBL" id="JANTQA010000016">
    <property type="protein sequence ID" value="KAJ3447197.1"/>
    <property type="molecule type" value="Genomic_DNA"/>
</dbReference>
<dbReference type="GO" id="GO:0016020">
    <property type="term" value="C:membrane"/>
    <property type="evidence" value="ECO:0007669"/>
    <property type="project" value="UniProtKB-SubCell"/>
</dbReference>